<dbReference type="SUPFAM" id="SSF51445">
    <property type="entry name" value="(Trans)glycosidases"/>
    <property type="match status" value="1"/>
</dbReference>
<comment type="similarity">
    <text evidence="2">Belongs to the glycosyl hydrolase 2 family.</text>
</comment>
<dbReference type="InterPro" id="IPR006102">
    <property type="entry name" value="Ig-like_GH2"/>
</dbReference>
<dbReference type="SUPFAM" id="SSF49303">
    <property type="entry name" value="beta-Galactosidase/glucuronidase domain"/>
    <property type="match status" value="1"/>
</dbReference>
<dbReference type="InterPro" id="IPR050887">
    <property type="entry name" value="Beta-mannosidase_GH2"/>
</dbReference>
<dbReference type="Gene3D" id="3.20.20.80">
    <property type="entry name" value="Glycosidases"/>
    <property type="match status" value="1"/>
</dbReference>
<evidence type="ECO:0000259" key="6">
    <source>
        <dbReference type="Pfam" id="PF00703"/>
    </source>
</evidence>
<dbReference type="PANTHER" id="PTHR43730:SF1">
    <property type="entry name" value="BETA-MANNOSIDASE"/>
    <property type="match status" value="1"/>
</dbReference>
<feature type="domain" description="Beta-mannosidase-like galactose-binding" evidence="7">
    <location>
        <begin position="89"/>
        <end position="251"/>
    </location>
</feature>
<dbReference type="EC" id="3.2.1.25" evidence="3"/>
<keyword evidence="5" id="KW-0326">Glycosidase</keyword>
<dbReference type="PANTHER" id="PTHR43730">
    <property type="entry name" value="BETA-MANNOSIDASE"/>
    <property type="match status" value="1"/>
</dbReference>
<dbReference type="Pfam" id="PF00703">
    <property type="entry name" value="Glyco_hydro_2"/>
    <property type="match status" value="1"/>
</dbReference>
<evidence type="ECO:0000256" key="4">
    <source>
        <dbReference type="ARBA" id="ARBA00022801"/>
    </source>
</evidence>
<keyword evidence="4 8" id="KW-0378">Hydrolase</keyword>
<dbReference type="InterPro" id="IPR054593">
    <property type="entry name" value="Beta-mannosidase-like_N2"/>
</dbReference>
<evidence type="ECO:0000259" key="7">
    <source>
        <dbReference type="Pfam" id="PF22666"/>
    </source>
</evidence>
<evidence type="ECO:0000313" key="9">
    <source>
        <dbReference type="Proteomes" id="UP000272474"/>
    </source>
</evidence>
<gene>
    <name evidence="8" type="ORF">D7294_24210</name>
</gene>
<feature type="domain" description="Glycoside hydrolase family 2 immunoglobulin-like beta-sandwich" evidence="6">
    <location>
        <begin position="316"/>
        <end position="366"/>
    </location>
</feature>
<dbReference type="Gene3D" id="2.60.40.10">
    <property type="entry name" value="Immunoglobulins"/>
    <property type="match status" value="1"/>
</dbReference>
<evidence type="ECO:0000256" key="3">
    <source>
        <dbReference type="ARBA" id="ARBA00012754"/>
    </source>
</evidence>
<dbReference type="SUPFAM" id="SSF49785">
    <property type="entry name" value="Galactose-binding domain-like"/>
    <property type="match status" value="1"/>
</dbReference>
<sequence length="887" mass="96907">MSGGSSVTQPAAESAALRPPIPRVATACPSACTDVRVTVQSWLGTVKAHSPTTTHLYSHGTNGTNHVDRTLLHTGWTLRSAGGPPAPGFEAATGTAVAAEVPGCVHTDLIGAGLIPDPFDGDNERELAWIGRHDWEYRTAFEAAAPAPGERVELVCEGLDTLAELHLDGERLGHTENQFRTYRFDLTHRLRDGAHDLVITFASALDYVERAAERYGPRPHANAHPFWALRKMACNFGWDWGPDLVTAGIWRPLALERWHTARLAGVRPLTSVHGSTGRVTAELDLAWATPQAPAAGVRATVSVGGVRRRVDVPAGAPRLTVELEVPDAALWWPRGYGEQHLHPLVVTLEDAAGAELGRYERRVGFRTVALDTTPDEHGIPFHLSVNGQEVLVRGANWIPDDAFVTRIDAARYRHRVMQAVEAECNLLRVWGGGIYEPREFYDVCDELGVLVWQDFLFACAGYPEEEPLRSEVEAEAREAVAALSPHASLALWCGGNETIAAFAEWGGWRARLEGKTWGAGYYEDLLPRIVAELDPTRPYVPNSPYSFGAYASPDAPHLGDVHIWDVWNRRDWTCYADWTPRFASEFGYQGPPSWTALTRVVHDEPLHPDGPQLLVHQKADDGNEKLRRGLEPHLPVPEDFADWHWATQLNQARAVAFGVGHFRTLAPRCTGSVLWQLNDCWPVVSWSVIDGDGRRKPAWYALRQAQADRLLRFRRAASGGLELVALDDHAEPWHGELRLRAHTLDGAPAGEAGADLKIAPRGTQVVPVPAALLGDGTVPLLLTAEAPGARRATWWTHEDRASGLPAARLSGEVARTAGGYLVTVTAGSLLRDLTLLADRADPAAEADDALVTLLPGEQAEFTVRSAAELDPRTLLTAPVLRTANDLL</sequence>
<proteinExistence type="inferred from homology"/>
<dbReference type="InterPro" id="IPR036156">
    <property type="entry name" value="Beta-gal/glucu_dom_sf"/>
</dbReference>
<dbReference type="Proteomes" id="UP000272474">
    <property type="component" value="Unassembled WGS sequence"/>
</dbReference>
<reference evidence="8 9" key="1">
    <citation type="journal article" date="2014" name="Int. J. Syst. Evol. Microbiol.">
        <title>Streptomyces hoynatensis sp. nov., isolated from deep marine sediment.</title>
        <authorList>
            <person name="Veyisoglu A."/>
            <person name="Sahin N."/>
        </authorList>
    </citation>
    <scope>NUCLEOTIDE SEQUENCE [LARGE SCALE GENOMIC DNA]</scope>
    <source>
        <strain evidence="8 9">KCTC 29097</strain>
    </source>
</reference>
<name>A0A3A9YRL2_9ACTN</name>
<evidence type="ECO:0000256" key="2">
    <source>
        <dbReference type="ARBA" id="ARBA00007401"/>
    </source>
</evidence>
<accession>A0A3A9YRL2</accession>
<dbReference type="EMBL" id="RBAL01000017">
    <property type="protein sequence ID" value="RKN38575.1"/>
    <property type="molecule type" value="Genomic_DNA"/>
</dbReference>
<dbReference type="Pfam" id="PF22666">
    <property type="entry name" value="Glyco_hydro_2_N2"/>
    <property type="match status" value="1"/>
</dbReference>
<keyword evidence="9" id="KW-1185">Reference proteome</keyword>
<dbReference type="InterPro" id="IPR008979">
    <property type="entry name" value="Galactose-bd-like_sf"/>
</dbReference>
<evidence type="ECO:0000313" key="8">
    <source>
        <dbReference type="EMBL" id="RKN38575.1"/>
    </source>
</evidence>
<organism evidence="8 9">
    <name type="scientific">Streptomyces hoynatensis</name>
    <dbReference type="NCBI Taxonomy" id="1141874"/>
    <lineage>
        <taxon>Bacteria</taxon>
        <taxon>Bacillati</taxon>
        <taxon>Actinomycetota</taxon>
        <taxon>Actinomycetes</taxon>
        <taxon>Kitasatosporales</taxon>
        <taxon>Streptomycetaceae</taxon>
        <taxon>Streptomyces</taxon>
    </lineage>
</organism>
<dbReference type="FunFam" id="3.20.20.80:FF:000050">
    <property type="entry name" value="Beta-mannosidase B"/>
    <property type="match status" value="1"/>
</dbReference>
<dbReference type="OrthoDB" id="9758603at2"/>
<comment type="catalytic activity">
    <reaction evidence="1">
        <text>Hydrolysis of terminal, non-reducing beta-D-mannose residues in beta-D-mannosides.</text>
        <dbReference type="EC" id="3.2.1.25"/>
    </reaction>
</comment>
<dbReference type="InterPro" id="IPR013783">
    <property type="entry name" value="Ig-like_fold"/>
</dbReference>
<evidence type="ECO:0000256" key="5">
    <source>
        <dbReference type="ARBA" id="ARBA00023295"/>
    </source>
</evidence>
<dbReference type="GO" id="GO:0005975">
    <property type="term" value="P:carbohydrate metabolic process"/>
    <property type="evidence" value="ECO:0007669"/>
    <property type="project" value="InterPro"/>
</dbReference>
<evidence type="ECO:0000256" key="1">
    <source>
        <dbReference type="ARBA" id="ARBA00000829"/>
    </source>
</evidence>
<dbReference type="GO" id="GO:0004567">
    <property type="term" value="F:beta-mannosidase activity"/>
    <property type="evidence" value="ECO:0007669"/>
    <property type="project" value="UniProtKB-EC"/>
</dbReference>
<comment type="caution">
    <text evidence="8">The sequence shown here is derived from an EMBL/GenBank/DDBJ whole genome shotgun (WGS) entry which is preliminary data.</text>
</comment>
<dbReference type="GO" id="GO:0006516">
    <property type="term" value="P:glycoprotein catabolic process"/>
    <property type="evidence" value="ECO:0007669"/>
    <property type="project" value="TreeGrafter"/>
</dbReference>
<dbReference type="InterPro" id="IPR017853">
    <property type="entry name" value="GH"/>
</dbReference>
<protein>
    <recommendedName>
        <fullName evidence="3">beta-mannosidase</fullName>
        <ecNumber evidence="3">3.2.1.25</ecNumber>
    </recommendedName>
</protein>
<dbReference type="Gene3D" id="2.60.120.260">
    <property type="entry name" value="Galactose-binding domain-like"/>
    <property type="match status" value="1"/>
</dbReference>
<dbReference type="AlphaFoldDB" id="A0A3A9YRL2"/>